<dbReference type="AlphaFoldDB" id="A0A6A6ZXN2"/>
<protein>
    <submittedName>
        <fullName evidence="1">Uncharacterized protein</fullName>
    </submittedName>
</protein>
<sequence length="96" mass="11206">MRHLTPIFRQIIDAGVQLHVHMMRNYHWMAAIKLFEHDLGMSLNVEDMLERVTNRNLALLAAGILCSCHFDEEEDKVIDPFALMDADEDEYPWSGY</sequence>
<keyword evidence="2" id="KW-1185">Reference proteome</keyword>
<name>A0A6A6ZXN2_9PLEO</name>
<organism evidence="1 2">
    <name type="scientific">Ophiobolus disseminans</name>
    <dbReference type="NCBI Taxonomy" id="1469910"/>
    <lineage>
        <taxon>Eukaryota</taxon>
        <taxon>Fungi</taxon>
        <taxon>Dikarya</taxon>
        <taxon>Ascomycota</taxon>
        <taxon>Pezizomycotina</taxon>
        <taxon>Dothideomycetes</taxon>
        <taxon>Pleosporomycetidae</taxon>
        <taxon>Pleosporales</taxon>
        <taxon>Pleosporineae</taxon>
        <taxon>Phaeosphaeriaceae</taxon>
        <taxon>Ophiobolus</taxon>
    </lineage>
</organism>
<reference evidence="1" key="1">
    <citation type="journal article" date="2020" name="Stud. Mycol.">
        <title>101 Dothideomycetes genomes: a test case for predicting lifestyles and emergence of pathogens.</title>
        <authorList>
            <person name="Haridas S."/>
            <person name="Albert R."/>
            <person name="Binder M."/>
            <person name="Bloem J."/>
            <person name="Labutti K."/>
            <person name="Salamov A."/>
            <person name="Andreopoulos B."/>
            <person name="Baker S."/>
            <person name="Barry K."/>
            <person name="Bills G."/>
            <person name="Bluhm B."/>
            <person name="Cannon C."/>
            <person name="Castanera R."/>
            <person name="Culley D."/>
            <person name="Daum C."/>
            <person name="Ezra D."/>
            <person name="Gonzalez J."/>
            <person name="Henrissat B."/>
            <person name="Kuo A."/>
            <person name="Liang C."/>
            <person name="Lipzen A."/>
            <person name="Lutzoni F."/>
            <person name="Magnuson J."/>
            <person name="Mondo S."/>
            <person name="Nolan M."/>
            <person name="Ohm R."/>
            <person name="Pangilinan J."/>
            <person name="Park H.-J."/>
            <person name="Ramirez L."/>
            <person name="Alfaro M."/>
            <person name="Sun H."/>
            <person name="Tritt A."/>
            <person name="Yoshinaga Y."/>
            <person name="Zwiers L.-H."/>
            <person name="Turgeon B."/>
            <person name="Goodwin S."/>
            <person name="Spatafora J."/>
            <person name="Crous P."/>
            <person name="Grigoriev I."/>
        </authorList>
    </citation>
    <scope>NUCLEOTIDE SEQUENCE</scope>
    <source>
        <strain evidence="1">CBS 113818</strain>
    </source>
</reference>
<evidence type="ECO:0000313" key="2">
    <source>
        <dbReference type="Proteomes" id="UP000799424"/>
    </source>
</evidence>
<evidence type="ECO:0000313" key="1">
    <source>
        <dbReference type="EMBL" id="KAF2825085.1"/>
    </source>
</evidence>
<accession>A0A6A6ZXN2</accession>
<dbReference type="EMBL" id="MU006228">
    <property type="protein sequence ID" value="KAF2825085.1"/>
    <property type="molecule type" value="Genomic_DNA"/>
</dbReference>
<dbReference type="Proteomes" id="UP000799424">
    <property type="component" value="Unassembled WGS sequence"/>
</dbReference>
<gene>
    <name evidence="1" type="ORF">CC86DRAFT_407323</name>
</gene>
<proteinExistence type="predicted"/>